<evidence type="ECO:0000256" key="7">
    <source>
        <dbReference type="ARBA" id="ARBA00024701"/>
    </source>
</evidence>
<gene>
    <name evidence="9" type="ORF">SCARR_05273</name>
</gene>
<dbReference type="Gene3D" id="1.10.10.10">
    <property type="entry name" value="Winged helix-like DNA-binding domain superfamily/Winged helix DNA-binding domain"/>
    <property type="match status" value="1"/>
</dbReference>
<dbReference type="NCBIfam" id="TIGR02937">
    <property type="entry name" value="sigma70-ECF"/>
    <property type="match status" value="1"/>
</dbReference>
<dbReference type="SUPFAM" id="SSF46894">
    <property type="entry name" value="C-terminal effector domain of the bipartite response regulators"/>
    <property type="match status" value="1"/>
</dbReference>
<evidence type="ECO:0000256" key="3">
    <source>
        <dbReference type="ARBA" id="ARBA00023015"/>
    </source>
</evidence>
<evidence type="ECO:0000259" key="8">
    <source>
        <dbReference type="PROSITE" id="PS00622"/>
    </source>
</evidence>
<dbReference type="EMBL" id="CAAHFH010000003">
    <property type="protein sequence ID" value="VGO23168.1"/>
    <property type="molecule type" value="Genomic_DNA"/>
</dbReference>
<dbReference type="InterPro" id="IPR039425">
    <property type="entry name" value="RNA_pol_sigma-70-like"/>
</dbReference>
<protein>
    <recommendedName>
        <fullName evidence="2">RNA polymerase sigma factor SigS</fullName>
    </recommendedName>
</protein>
<keyword evidence="3" id="KW-0805">Transcription regulation</keyword>
<evidence type="ECO:0000256" key="6">
    <source>
        <dbReference type="ARBA" id="ARBA00023163"/>
    </source>
</evidence>
<keyword evidence="10" id="KW-1185">Reference proteome</keyword>
<dbReference type="InterPro" id="IPR014284">
    <property type="entry name" value="RNA_pol_sigma-70_dom"/>
</dbReference>
<evidence type="ECO:0000256" key="2">
    <source>
        <dbReference type="ARBA" id="ARBA00021245"/>
    </source>
</evidence>
<comment type="function">
    <text evidence="7">Sigma factors are initiation factors that promote the attachment of RNA polymerase to specific initiation sites and are then released. Sigma-S contributes to the protection against external stress, thus playing a role in cellular fitness and survival.</text>
</comment>
<dbReference type="InterPro" id="IPR013325">
    <property type="entry name" value="RNA_pol_sigma_r2"/>
</dbReference>
<name>A0A6C2USD4_9BACT</name>
<dbReference type="SUPFAM" id="SSF88946">
    <property type="entry name" value="Sigma2 domain of RNA polymerase sigma factors"/>
    <property type="match status" value="1"/>
</dbReference>
<dbReference type="Gene3D" id="1.10.1740.10">
    <property type="match status" value="1"/>
</dbReference>
<keyword evidence="6" id="KW-0804">Transcription</keyword>
<dbReference type="GO" id="GO:0003677">
    <property type="term" value="F:DNA binding"/>
    <property type="evidence" value="ECO:0007669"/>
    <property type="project" value="UniProtKB-KW"/>
</dbReference>
<keyword evidence="5" id="KW-0238">DNA-binding</keyword>
<dbReference type="PROSITE" id="PS00622">
    <property type="entry name" value="HTH_LUXR_1"/>
    <property type="match status" value="1"/>
</dbReference>
<proteinExistence type="inferred from homology"/>
<dbReference type="PANTHER" id="PTHR43133">
    <property type="entry name" value="RNA POLYMERASE ECF-TYPE SIGMA FACTO"/>
    <property type="match status" value="1"/>
</dbReference>
<dbReference type="AlphaFoldDB" id="A0A6C2USD4"/>
<dbReference type="Pfam" id="PF04542">
    <property type="entry name" value="Sigma70_r2"/>
    <property type="match status" value="1"/>
</dbReference>
<dbReference type="Proteomes" id="UP000346198">
    <property type="component" value="Unassembled WGS sequence"/>
</dbReference>
<evidence type="ECO:0000313" key="10">
    <source>
        <dbReference type="Proteomes" id="UP000346198"/>
    </source>
</evidence>
<comment type="similarity">
    <text evidence="1">Belongs to the sigma-70 factor family.</text>
</comment>
<evidence type="ECO:0000313" key="9">
    <source>
        <dbReference type="EMBL" id="VGO23168.1"/>
    </source>
</evidence>
<dbReference type="InterPro" id="IPR000792">
    <property type="entry name" value="Tscrpt_reg_LuxR_C"/>
</dbReference>
<sequence length="213" mass="25157">MWRFIDMIDDMIKGSNDQYATRKTLIARVQDQQNERAWEEFIEIYKRYIYAVIRNMNISEADAADIHQKIMIKLWKHLPQLDINKITRFRSYLSTITKNEVLQFIRSSKRRVAREEKAANDATLSYLDNIRLPDIDKIEEKEWRIHLTNLALKNIESLFSDNAIRVFRLSITGLSTEEVSEKTGLSISTVNTLKSRVKSRFNTELEELKLDLE</sequence>
<feature type="domain" description="HTH luxR-type" evidence="8">
    <location>
        <begin position="173"/>
        <end position="200"/>
    </location>
</feature>
<evidence type="ECO:0000256" key="4">
    <source>
        <dbReference type="ARBA" id="ARBA00023082"/>
    </source>
</evidence>
<dbReference type="InterPro" id="IPR016032">
    <property type="entry name" value="Sig_transdc_resp-reg_C-effctor"/>
</dbReference>
<keyword evidence="4" id="KW-0731">Sigma factor</keyword>
<reference evidence="9 10" key="1">
    <citation type="submission" date="2019-04" db="EMBL/GenBank/DDBJ databases">
        <authorList>
            <person name="Van Vliet M D."/>
        </authorList>
    </citation>
    <scope>NUCLEOTIDE SEQUENCE [LARGE SCALE GENOMIC DNA]</scope>
    <source>
        <strain evidence="9 10">F21</strain>
    </source>
</reference>
<dbReference type="InterPro" id="IPR036388">
    <property type="entry name" value="WH-like_DNA-bd_sf"/>
</dbReference>
<organism evidence="9 10">
    <name type="scientific">Pontiella sulfatireligans</name>
    <dbReference type="NCBI Taxonomy" id="2750658"/>
    <lineage>
        <taxon>Bacteria</taxon>
        <taxon>Pseudomonadati</taxon>
        <taxon>Kiritimatiellota</taxon>
        <taxon>Kiritimatiellia</taxon>
        <taxon>Kiritimatiellales</taxon>
        <taxon>Pontiellaceae</taxon>
        <taxon>Pontiella</taxon>
    </lineage>
</organism>
<dbReference type="InterPro" id="IPR007627">
    <property type="entry name" value="RNA_pol_sigma70_r2"/>
</dbReference>
<accession>A0A6C2USD4</accession>
<dbReference type="PANTHER" id="PTHR43133:SF8">
    <property type="entry name" value="RNA POLYMERASE SIGMA FACTOR HI_1459-RELATED"/>
    <property type="match status" value="1"/>
</dbReference>
<evidence type="ECO:0000256" key="5">
    <source>
        <dbReference type="ARBA" id="ARBA00023125"/>
    </source>
</evidence>
<dbReference type="GO" id="GO:0016987">
    <property type="term" value="F:sigma factor activity"/>
    <property type="evidence" value="ECO:0007669"/>
    <property type="project" value="UniProtKB-KW"/>
</dbReference>
<evidence type="ECO:0000256" key="1">
    <source>
        <dbReference type="ARBA" id="ARBA00007788"/>
    </source>
</evidence>
<dbReference type="GO" id="GO:0006352">
    <property type="term" value="P:DNA-templated transcription initiation"/>
    <property type="evidence" value="ECO:0007669"/>
    <property type="project" value="InterPro"/>
</dbReference>